<name>A0A7S4C1Z0_CHRCT</name>
<reference evidence="2" key="1">
    <citation type="submission" date="2021-01" db="EMBL/GenBank/DDBJ databases">
        <authorList>
            <person name="Corre E."/>
            <person name="Pelletier E."/>
            <person name="Niang G."/>
            <person name="Scheremetjew M."/>
            <person name="Finn R."/>
            <person name="Kale V."/>
            <person name="Holt S."/>
            <person name="Cochrane G."/>
            <person name="Meng A."/>
            <person name="Brown T."/>
            <person name="Cohen L."/>
        </authorList>
    </citation>
    <scope>NUCLEOTIDE SEQUENCE</scope>
    <source>
        <strain evidence="2">CCMP645</strain>
    </source>
</reference>
<feature type="region of interest" description="Disordered" evidence="1">
    <location>
        <begin position="88"/>
        <end position="209"/>
    </location>
</feature>
<dbReference type="SUPFAM" id="SSF48371">
    <property type="entry name" value="ARM repeat"/>
    <property type="match status" value="1"/>
</dbReference>
<accession>A0A7S4C1Z0</accession>
<evidence type="ECO:0000256" key="1">
    <source>
        <dbReference type="SAM" id="MobiDB-lite"/>
    </source>
</evidence>
<dbReference type="AlphaFoldDB" id="A0A7S4C1Z0"/>
<dbReference type="InterPro" id="IPR016024">
    <property type="entry name" value="ARM-type_fold"/>
</dbReference>
<dbReference type="InterPro" id="IPR011989">
    <property type="entry name" value="ARM-like"/>
</dbReference>
<sequence>MVRLRGIGSSQLAHADGRYGQIRYADKALFWGEASLFSGAGGDNEALQRHFDVGMRHVERSVVVHWEAKETLALASRLAELERESQQLQRSSGALTQQLRIDVGGPDARINSSSERPRRRRSEAVFATSGRNEECHGCTSQPEHRSSGGAIESGPQVPEQLEPVQCQEARRQLPAASSESRSRSATQEYPVHGNELGHYQPEEVSEKESLVARDVDTQHEPLLSRVHEALRSHSTPSSELRSLLHSLAIAHGALLKQQRRMEGERSDVAAEILDLTRSLMLEAPRMQRLQREQAVEAAAAKAREAAVEQSRVLVAKAEADVLRAVSASSAASALVPDSVLDGGNSANRAHLDRLAEAVAAGPTASTLVAAGVLAQLQPLSTADRLRLRLQRSSGTVAAAGHRSGRYARACETLLSLASRTPPPPALPELLTALSALLSADEPSALKCVESNALNSLAPLMVSRESDVAAAALGTLTTLCACCGADPVAAAIKRRGPSPQELMRALVAHLGRGSRHLKPAEAAAAMAALVECMPSAAKIAVTSGALEVLLVRLGSTGCAASAEALGAIQAAGVKMVRELEALGGVPRLVSLLNGNAVLSSTLRAAVELQSAIKSDAAAANVFCALGGIRRLCELIAPPRGRGKTFALPALPAALLLQCVCLLDAAARCSERAQLEAAVHGALTSLLSLLESGERTGAFASELELLPNVLLALCTVTHGQPLVSQELLQNELVNKVRHYATGVDSLEDVTNIANLLLHSVGNTAKLVSL</sequence>
<protein>
    <submittedName>
        <fullName evidence="2">Uncharacterized protein</fullName>
    </submittedName>
</protein>
<feature type="compositionally biased region" description="Low complexity" evidence="1">
    <location>
        <begin position="175"/>
        <end position="185"/>
    </location>
</feature>
<evidence type="ECO:0000313" key="2">
    <source>
        <dbReference type="EMBL" id="CAE0784497.1"/>
    </source>
</evidence>
<dbReference type="Gene3D" id="1.25.10.10">
    <property type="entry name" value="Leucine-rich Repeat Variant"/>
    <property type="match status" value="1"/>
</dbReference>
<organism evidence="2">
    <name type="scientific">Chrysotila carterae</name>
    <name type="common">Marine alga</name>
    <name type="synonym">Syracosphaera carterae</name>
    <dbReference type="NCBI Taxonomy" id="13221"/>
    <lineage>
        <taxon>Eukaryota</taxon>
        <taxon>Haptista</taxon>
        <taxon>Haptophyta</taxon>
        <taxon>Prymnesiophyceae</taxon>
        <taxon>Isochrysidales</taxon>
        <taxon>Isochrysidaceae</taxon>
        <taxon>Chrysotila</taxon>
    </lineage>
</organism>
<feature type="compositionally biased region" description="Basic and acidic residues" evidence="1">
    <location>
        <begin position="200"/>
        <end position="209"/>
    </location>
</feature>
<proteinExistence type="predicted"/>
<dbReference type="EMBL" id="HBIZ01059430">
    <property type="protein sequence ID" value="CAE0784497.1"/>
    <property type="molecule type" value="Transcribed_RNA"/>
</dbReference>
<gene>
    <name evidence="2" type="ORF">PCAR00345_LOCUS37204</name>
</gene>
<feature type="compositionally biased region" description="Polar residues" evidence="1">
    <location>
        <begin position="88"/>
        <end position="99"/>
    </location>
</feature>
<feature type="compositionally biased region" description="Basic and acidic residues" evidence="1">
    <location>
        <begin position="131"/>
        <end position="146"/>
    </location>
</feature>